<dbReference type="AlphaFoldDB" id="A0A834LA53"/>
<evidence type="ECO:0000256" key="2">
    <source>
        <dbReference type="ARBA" id="ARBA00004648"/>
    </source>
</evidence>
<keyword evidence="6" id="KW-0560">Oxidoreductase</keyword>
<dbReference type="GO" id="GO:0005506">
    <property type="term" value="F:iron ion binding"/>
    <property type="evidence" value="ECO:0007669"/>
    <property type="project" value="InterPro"/>
</dbReference>
<feature type="domain" description="Fe2OG dioxygenase" evidence="9">
    <location>
        <begin position="129"/>
        <end position="266"/>
    </location>
</feature>
<dbReference type="GO" id="GO:0005789">
    <property type="term" value="C:endoplasmic reticulum membrane"/>
    <property type="evidence" value="ECO:0007669"/>
    <property type="project" value="UniProtKB-SubCell"/>
</dbReference>
<gene>
    <name evidence="10" type="ORF">RHSIM_Rhsim10G0206000</name>
</gene>
<dbReference type="Gene3D" id="2.60.120.620">
    <property type="entry name" value="q2cbj1_9rhob like domain"/>
    <property type="match status" value="1"/>
</dbReference>
<keyword evidence="7" id="KW-0408">Iron</keyword>
<comment type="subcellular location">
    <subcellularLocation>
        <location evidence="2">Endoplasmic reticulum membrane</location>
        <topology evidence="2">Single-pass type II membrane protein</topology>
    </subcellularLocation>
</comment>
<dbReference type="PANTHER" id="PTHR10869:SF123">
    <property type="entry name" value="PROLYL 4-HYDROXYLASE 10-RELATED"/>
    <property type="match status" value="1"/>
</dbReference>
<dbReference type="PANTHER" id="PTHR10869">
    <property type="entry name" value="PROLYL 4-HYDROXYLASE ALPHA SUBUNIT"/>
    <property type="match status" value="1"/>
</dbReference>
<evidence type="ECO:0000259" key="9">
    <source>
        <dbReference type="PROSITE" id="PS51471"/>
    </source>
</evidence>
<comment type="cofactor">
    <cofactor evidence="1">
        <name>L-ascorbate</name>
        <dbReference type="ChEBI" id="CHEBI:38290"/>
    </cofactor>
</comment>
<dbReference type="GO" id="GO:0004656">
    <property type="term" value="F:procollagen-proline 4-dioxygenase activity"/>
    <property type="evidence" value="ECO:0007669"/>
    <property type="project" value="UniProtKB-EC"/>
</dbReference>
<evidence type="ECO:0000256" key="3">
    <source>
        <dbReference type="ARBA" id="ARBA00022723"/>
    </source>
</evidence>
<reference evidence="10" key="1">
    <citation type="submission" date="2019-11" db="EMBL/GenBank/DDBJ databases">
        <authorList>
            <person name="Liu Y."/>
            <person name="Hou J."/>
            <person name="Li T.-Q."/>
            <person name="Guan C.-H."/>
            <person name="Wu X."/>
            <person name="Wu H.-Z."/>
            <person name="Ling F."/>
            <person name="Zhang R."/>
            <person name="Shi X.-G."/>
            <person name="Ren J.-P."/>
            <person name="Chen E.-F."/>
            <person name="Sun J.-M."/>
        </authorList>
    </citation>
    <scope>NUCLEOTIDE SEQUENCE</scope>
    <source>
        <strain evidence="10">Adult_tree_wgs_1</strain>
        <tissue evidence="10">Leaves</tissue>
    </source>
</reference>
<comment type="caution">
    <text evidence="10">The sequence shown here is derived from an EMBL/GenBank/DDBJ whole genome shotgun (WGS) entry which is preliminary data.</text>
</comment>
<accession>A0A834LA53</accession>
<evidence type="ECO:0000256" key="8">
    <source>
        <dbReference type="ARBA" id="ARBA00049169"/>
    </source>
</evidence>
<evidence type="ECO:0000256" key="6">
    <source>
        <dbReference type="ARBA" id="ARBA00023002"/>
    </source>
</evidence>
<keyword evidence="4" id="KW-0223">Dioxygenase</keyword>
<sequence>MGAVEDGGIVKECVSVIRGAAADGVCGGGGYGSFGGEESEELGEKEEIDAVVVGLPYLCLVGSKDECEYLINLAKPHLKRSKVIDKTTGKGIDSSARTSSGTCLARGRDEIVRTIEKRIADFTLIPVEHGEGLQILHYEVGQKFEPHYDYFQNEFIVKNGGQRMATVLMYLSDVEEGGETVFPAAKGNVSAVELSQSGKKGLSVKPKMGDALLFWSLKPDGTLDSSSLHDLVQVLARSLKGISGLLQNGCTSANSRLINMPIPKVPEAAALIVANRSNSAPKGPNNSQYRSRRPHCNYYDQDGHIEAKCYKKHGYPLNAKKKGTQTRAIGSFVPANESFGGSSSQTRKNNTFPATIEHVAATPLDTNYMQPSAPITQAQYQQILAILSSGTSTSTANLAGCTMDFTSFNLLKPLWSLPPRLLIFGFGTWDILLMRE</sequence>
<keyword evidence="5" id="KW-0735">Signal-anchor</keyword>
<dbReference type="GO" id="GO:0031418">
    <property type="term" value="F:L-ascorbic acid binding"/>
    <property type="evidence" value="ECO:0007669"/>
    <property type="project" value="InterPro"/>
</dbReference>
<evidence type="ECO:0000313" key="10">
    <source>
        <dbReference type="EMBL" id="KAF7129928.1"/>
    </source>
</evidence>
<dbReference type="InterPro" id="IPR005123">
    <property type="entry name" value="Oxoglu/Fe-dep_dioxygenase_dom"/>
</dbReference>
<evidence type="ECO:0000256" key="5">
    <source>
        <dbReference type="ARBA" id="ARBA00022968"/>
    </source>
</evidence>
<keyword evidence="3" id="KW-0479">Metal-binding</keyword>
<dbReference type="InterPro" id="IPR045054">
    <property type="entry name" value="P4HA-like"/>
</dbReference>
<proteinExistence type="predicted"/>
<keyword evidence="5" id="KW-0812">Transmembrane</keyword>
<comment type="catalytic activity">
    <reaction evidence="8">
        <text>L-prolyl-[collagen] + 2-oxoglutarate + O2 = trans-4-hydroxy-L-prolyl-[collagen] + succinate + CO2</text>
        <dbReference type="Rhea" id="RHEA:18945"/>
        <dbReference type="Rhea" id="RHEA-COMP:11676"/>
        <dbReference type="Rhea" id="RHEA-COMP:11680"/>
        <dbReference type="ChEBI" id="CHEBI:15379"/>
        <dbReference type="ChEBI" id="CHEBI:16526"/>
        <dbReference type="ChEBI" id="CHEBI:16810"/>
        <dbReference type="ChEBI" id="CHEBI:30031"/>
        <dbReference type="ChEBI" id="CHEBI:50342"/>
        <dbReference type="ChEBI" id="CHEBI:61965"/>
        <dbReference type="EC" id="1.14.11.2"/>
    </reaction>
</comment>
<dbReference type="Pfam" id="PF13640">
    <property type="entry name" value="2OG-FeII_Oxy_3"/>
    <property type="match status" value="1"/>
</dbReference>
<protein>
    <recommendedName>
        <fullName evidence="9">Fe2OG dioxygenase domain-containing protein</fullName>
    </recommendedName>
</protein>
<dbReference type="Proteomes" id="UP000626092">
    <property type="component" value="Unassembled WGS sequence"/>
</dbReference>
<evidence type="ECO:0000313" key="11">
    <source>
        <dbReference type="Proteomes" id="UP000626092"/>
    </source>
</evidence>
<dbReference type="SMART" id="SM00702">
    <property type="entry name" value="P4Hc"/>
    <property type="match status" value="1"/>
</dbReference>
<evidence type="ECO:0000256" key="1">
    <source>
        <dbReference type="ARBA" id="ARBA00001961"/>
    </source>
</evidence>
<evidence type="ECO:0000256" key="7">
    <source>
        <dbReference type="ARBA" id="ARBA00023004"/>
    </source>
</evidence>
<dbReference type="InterPro" id="IPR044862">
    <property type="entry name" value="Pro_4_hyd_alph_FE2OG_OXY"/>
</dbReference>
<dbReference type="PROSITE" id="PS51471">
    <property type="entry name" value="FE2OG_OXY"/>
    <property type="match status" value="1"/>
</dbReference>
<dbReference type="InterPro" id="IPR006620">
    <property type="entry name" value="Pro_4_hyd_alph"/>
</dbReference>
<organism evidence="10 11">
    <name type="scientific">Rhododendron simsii</name>
    <name type="common">Sims's rhododendron</name>
    <dbReference type="NCBI Taxonomy" id="118357"/>
    <lineage>
        <taxon>Eukaryota</taxon>
        <taxon>Viridiplantae</taxon>
        <taxon>Streptophyta</taxon>
        <taxon>Embryophyta</taxon>
        <taxon>Tracheophyta</taxon>
        <taxon>Spermatophyta</taxon>
        <taxon>Magnoliopsida</taxon>
        <taxon>eudicotyledons</taxon>
        <taxon>Gunneridae</taxon>
        <taxon>Pentapetalae</taxon>
        <taxon>asterids</taxon>
        <taxon>Ericales</taxon>
        <taxon>Ericaceae</taxon>
        <taxon>Ericoideae</taxon>
        <taxon>Rhodoreae</taxon>
        <taxon>Rhododendron</taxon>
    </lineage>
</organism>
<keyword evidence="11" id="KW-1185">Reference proteome</keyword>
<dbReference type="EMBL" id="WJXA01000010">
    <property type="protein sequence ID" value="KAF7129928.1"/>
    <property type="molecule type" value="Genomic_DNA"/>
</dbReference>
<name>A0A834LA53_RHOSS</name>
<dbReference type="OrthoDB" id="420380at2759"/>
<evidence type="ECO:0000256" key="4">
    <source>
        <dbReference type="ARBA" id="ARBA00022964"/>
    </source>
</evidence>